<dbReference type="OrthoDB" id="9427654at2759"/>
<dbReference type="RefSeq" id="XP_007436884.1">
    <property type="nucleotide sequence ID" value="XM_007436822.3"/>
</dbReference>
<name>A0A9F2R576_PYTBI</name>
<dbReference type="GeneID" id="103064068"/>
<dbReference type="PANTHER" id="PTHR10671:SF34">
    <property type="entry name" value="PROTEIN NKG7"/>
    <property type="match status" value="1"/>
</dbReference>
<keyword evidence="4 6" id="KW-1133">Transmembrane helix</keyword>
<evidence type="ECO:0000256" key="3">
    <source>
        <dbReference type="ARBA" id="ARBA00022692"/>
    </source>
</evidence>
<dbReference type="OMA" id="YIHVTQT"/>
<dbReference type="Pfam" id="PF00822">
    <property type="entry name" value="PMP22_Claudin"/>
    <property type="match status" value="1"/>
</dbReference>
<comment type="subcellular location">
    <subcellularLocation>
        <location evidence="1">Membrane</location>
        <topology evidence="1">Multi-pass membrane protein</topology>
    </subcellularLocation>
</comment>
<keyword evidence="3 6" id="KW-0812">Transmembrane</keyword>
<evidence type="ECO:0000256" key="2">
    <source>
        <dbReference type="ARBA" id="ARBA00006864"/>
    </source>
</evidence>
<sequence length="176" mass="19436">MLCCRIFSVLMASFSAILLLMALSTDYWKASFSAAGTSHSGLWQFCMNLRPAKSQCFVLKETFGYITATRVFLILASLMALALHFFLIATFRPSMCGILGKPWIASVAAYVAGIFTLIALTVYTAETWNENPSPQIQVTFAWSFYSGWTAFPLFLLAGLFNHFASLNSPSSGYESI</sequence>
<keyword evidence="5 6" id="KW-0472">Membrane</keyword>
<protein>
    <submittedName>
        <fullName evidence="8">Protein NKG7</fullName>
    </submittedName>
</protein>
<dbReference type="PROSITE" id="PS01221">
    <property type="entry name" value="PMP22_1"/>
    <property type="match status" value="1"/>
</dbReference>
<dbReference type="Proteomes" id="UP000695026">
    <property type="component" value="Unplaced"/>
</dbReference>
<accession>A0A9F2R576</accession>
<evidence type="ECO:0000256" key="6">
    <source>
        <dbReference type="SAM" id="Phobius"/>
    </source>
</evidence>
<evidence type="ECO:0000256" key="5">
    <source>
        <dbReference type="ARBA" id="ARBA00023136"/>
    </source>
</evidence>
<proteinExistence type="inferred from homology"/>
<feature type="transmembrane region" description="Helical" evidence="6">
    <location>
        <begin position="103"/>
        <end position="125"/>
    </location>
</feature>
<gene>
    <name evidence="8" type="primary">LOC103064068</name>
</gene>
<organism evidence="7 8">
    <name type="scientific">Python bivittatus</name>
    <name type="common">Burmese python</name>
    <name type="synonym">Python molurus bivittatus</name>
    <dbReference type="NCBI Taxonomy" id="176946"/>
    <lineage>
        <taxon>Eukaryota</taxon>
        <taxon>Metazoa</taxon>
        <taxon>Chordata</taxon>
        <taxon>Craniata</taxon>
        <taxon>Vertebrata</taxon>
        <taxon>Euteleostomi</taxon>
        <taxon>Lepidosauria</taxon>
        <taxon>Squamata</taxon>
        <taxon>Bifurcata</taxon>
        <taxon>Unidentata</taxon>
        <taxon>Episquamata</taxon>
        <taxon>Toxicofera</taxon>
        <taxon>Serpentes</taxon>
        <taxon>Henophidia</taxon>
        <taxon>Pythonidae</taxon>
        <taxon>Python</taxon>
    </lineage>
</organism>
<evidence type="ECO:0000313" key="7">
    <source>
        <dbReference type="Proteomes" id="UP000695026"/>
    </source>
</evidence>
<evidence type="ECO:0000256" key="4">
    <source>
        <dbReference type="ARBA" id="ARBA00022989"/>
    </source>
</evidence>
<dbReference type="KEGG" id="pbi:103064068"/>
<evidence type="ECO:0000313" key="8">
    <source>
        <dbReference type="RefSeq" id="XP_007436884.1"/>
    </source>
</evidence>
<dbReference type="InterPro" id="IPR004032">
    <property type="entry name" value="PMP22_EMP_MP20"/>
</dbReference>
<dbReference type="Gene3D" id="1.20.140.150">
    <property type="match status" value="1"/>
</dbReference>
<dbReference type="AlphaFoldDB" id="A0A9F2R576"/>
<comment type="similarity">
    <text evidence="2">Belongs to the PMP-22/EMP/MP20 family.</text>
</comment>
<dbReference type="PANTHER" id="PTHR10671">
    <property type="entry name" value="EPITHELIAL MEMBRANE PROTEIN-RELATED"/>
    <property type="match status" value="1"/>
</dbReference>
<dbReference type="InterPro" id="IPR050579">
    <property type="entry name" value="PMP-22/EMP/MP20-like"/>
</dbReference>
<feature type="transmembrane region" description="Helical" evidence="6">
    <location>
        <begin position="71"/>
        <end position="91"/>
    </location>
</feature>
<dbReference type="InterPro" id="IPR004031">
    <property type="entry name" value="PMP22/EMP/MP20/Claudin"/>
</dbReference>
<reference evidence="8" key="1">
    <citation type="submission" date="2025-08" db="UniProtKB">
        <authorList>
            <consortium name="RefSeq"/>
        </authorList>
    </citation>
    <scope>IDENTIFICATION</scope>
    <source>
        <tissue evidence="8">Liver</tissue>
    </source>
</reference>
<evidence type="ECO:0000256" key="1">
    <source>
        <dbReference type="ARBA" id="ARBA00004141"/>
    </source>
</evidence>
<keyword evidence="7" id="KW-1185">Reference proteome</keyword>
<dbReference type="GO" id="GO:0005886">
    <property type="term" value="C:plasma membrane"/>
    <property type="evidence" value="ECO:0007669"/>
    <property type="project" value="TreeGrafter"/>
</dbReference>
<feature type="transmembrane region" description="Helical" evidence="6">
    <location>
        <begin position="145"/>
        <end position="164"/>
    </location>
</feature>